<organism evidence="5 6">
    <name type="scientific">Ammonicoccus fulvus</name>
    <dbReference type="NCBI Taxonomy" id="3138240"/>
    <lineage>
        <taxon>Bacteria</taxon>
        <taxon>Bacillati</taxon>
        <taxon>Actinomycetota</taxon>
        <taxon>Actinomycetes</taxon>
        <taxon>Propionibacteriales</taxon>
        <taxon>Propionibacteriaceae</taxon>
        <taxon>Ammonicoccus</taxon>
    </lineage>
</organism>
<evidence type="ECO:0000259" key="3">
    <source>
        <dbReference type="Pfam" id="PF02678"/>
    </source>
</evidence>
<feature type="domain" description="Pirin N-terminal" evidence="3">
    <location>
        <begin position="19"/>
        <end position="118"/>
    </location>
</feature>
<evidence type="ECO:0000256" key="2">
    <source>
        <dbReference type="RuleBase" id="RU003457"/>
    </source>
</evidence>
<dbReference type="Proteomes" id="UP001442841">
    <property type="component" value="Chromosome"/>
</dbReference>
<evidence type="ECO:0000313" key="5">
    <source>
        <dbReference type="EMBL" id="XAN09307.1"/>
    </source>
</evidence>
<gene>
    <name evidence="5" type="ORF">AADG42_18940</name>
</gene>
<dbReference type="EMBL" id="CP154795">
    <property type="protein sequence ID" value="XAN09307.1"/>
    <property type="molecule type" value="Genomic_DNA"/>
</dbReference>
<sequence>MTELITPREVPLGGLRAMTVRRTLPTRTRSLVGAWCFLDHYGPDHVAETGGMEVARHPHTCLATVSWLFTGEIDHLDSGGNSARVRPGELNLMSAGRGITHSEFSTPETDVLHGVQLWFALPDHARLGDNRFDHYRPEPVALPDGGEILVFLGSLLGSTSPVETPTELIGAEIRMPAGTKLTLPVNPAHEHALLVDTGAAALDGQDLNRGDLGFVEAGAESLEIVAGAEDLRAVLIGGEPFGEQIVMWWNFIGRSHDEIVAFREAYQHEITTGEVGDFGPFPVGTPTPIPAPPMPNARLRLRG</sequence>
<dbReference type="Pfam" id="PF05726">
    <property type="entry name" value="Pirin_C"/>
    <property type="match status" value="1"/>
</dbReference>
<name>A0ABZ3FT94_9ACTN</name>
<dbReference type="RefSeq" id="WP_425310760.1">
    <property type="nucleotide sequence ID" value="NZ_CP154795.1"/>
</dbReference>
<evidence type="ECO:0000313" key="6">
    <source>
        <dbReference type="Proteomes" id="UP001442841"/>
    </source>
</evidence>
<dbReference type="InterPro" id="IPR008778">
    <property type="entry name" value="Pirin_C_dom"/>
</dbReference>
<proteinExistence type="inferred from homology"/>
<evidence type="ECO:0000259" key="4">
    <source>
        <dbReference type="Pfam" id="PF05726"/>
    </source>
</evidence>
<accession>A0ABZ3FT94</accession>
<dbReference type="PANTHER" id="PTHR13903:SF8">
    <property type="entry name" value="PIRIN"/>
    <property type="match status" value="1"/>
</dbReference>
<dbReference type="InterPro" id="IPR003829">
    <property type="entry name" value="Pirin_N_dom"/>
</dbReference>
<dbReference type="Pfam" id="PF02678">
    <property type="entry name" value="Pirin"/>
    <property type="match status" value="1"/>
</dbReference>
<reference evidence="5 6" key="1">
    <citation type="submission" date="2024-04" db="EMBL/GenBank/DDBJ databases">
        <title>Isolation of an actinomycete strain from pig manure.</title>
        <authorList>
            <person name="Gong T."/>
            <person name="Yu Z."/>
            <person name="An M."/>
            <person name="Wei C."/>
            <person name="Yang W."/>
            <person name="Liu L."/>
        </authorList>
    </citation>
    <scope>NUCLEOTIDE SEQUENCE [LARGE SCALE GENOMIC DNA]</scope>
    <source>
        <strain evidence="5 6">ZF39</strain>
    </source>
</reference>
<dbReference type="SUPFAM" id="SSF51182">
    <property type="entry name" value="RmlC-like cupins"/>
    <property type="match status" value="1"/>
</dbReference>
<dbReference type="Gene3D" id="2.60.120.10">
    <property type="entry name" value="Jelly Rolls"/>
    <property type="match status" value="1"/>
</dbReference>
<protein>
    <submittedName>
        <fullName evidence="5">Pirin family protein</fullName>
    </submittedName>
</protein>
<dbReference type="CDD" id="cd02247">
    <property type="entry name" value="cupin_pirin_C"/>
    <property type="match status" value="1"/>
</dbReference>
<keyword evidence="6" id="KW-1185">Reference proteome</keyword>
<dbReference type="InterPro" id="IPR012093">
    <property type="entry name" value="Pirin"/>
</dbReference>
<dbReference type="InterPro" id="IPR014710">
    <property type="entry name" value="RmlC-like_jellyroll"/>
</dbReference>
<dbReference type="PIRSF" id="PIRSF006232">
    <property type="entry name" value="Pirin"/>
    <property type="match status" value="1"/>
</dbReference>
<comment type="similarity">
    <text evidence="1 2">Belongs to the pirin family.</text>
</comment>
<feature type="domain" description="Pirin C-terminal" evidence="4">
    <location>
        <begin position="171"/>
        <end position="268"/>
    </location>
</feature>
<evidence type="ECO:0000256" key="1">
    <source>
        <dbReference type="ARBA" id="ARBA00008416"/>
    </source>
</evidence>
<dbReference type="InterPro" id="IPR011051">
    <property type="entry name" value="RmlC_Cupin_sf"/>
</dbReference>
<dbReference type="PANTHER" id="PTHR13903">
    <property type="entry name" value="PIRIN-RELATED"/>
    <property type="match status" value="1"/>
</dbReference>